<sequence>MAAAYARPLQSPNNRIRSPAKSTPATTDRLRGYRQILGAQIPDSRVVFSGWDSVSGAAATRDLLERHPDIEAILCGSDRIALGALATLAAAGRIVPADVAVVRLHDRPSVRTFQTPVSRRVLRDAPAGTSPVSLDAASGRASGSVD</sequence>
<protein>
    <recommendedName>
        <fullName evidence="5">Transcriptional regulator LacI/GalR-like sensor domain-containing protein</fullName>
    </recommendedName>
</protein>
<dbReference type="KEGG" id="tfa:BW733_03210"/>
<evidence type="ECO:0000256" key="1">
    <source>
        <dbReference type="ARBA" id="ARBA00023015"/>
    </source>
</evidence>
<dbReference type="STRING" id="399497.BW733_03210"/>
<proteinExistence type="predicted"/>
<dbReference type="PANTHER" id="PTHR30146">
    <property type="entry name" value="LACI-RELATED TRANSCRIPTIONAL REPRESSOR"/>
    <property type="match status" value="1"/>
</dbReference>
<dbReference type="GO" id="GO:0003700">
    <property type="term" value="F:DNA-binding transcription factor activity"/>
    <property type="evidence" value="ECO:0007669"/>
    <property type="project" value="TreeGrafter"/>
</dbReference>
<feature type="region of interest" description="Disordered" evidence="4">
    <location>
        <begin position="1"/>
        <end position="26"/>
    </location>
</feature>
<keyword evidence="3" id="KW-0804">Transcription</keyword>
<dbReference type="AlphaFoldDB" id="A0A1Q2CV54"/>
<evidence type="ECO:0000256" key="3">
    <source>
        <dbReference type="ARBA" id="ARBA00023163"/>
    </source>
</evidence>
<gene>
    <name evidence="6" type="ORF">BW733_03210</name>
</gene>
<dbReference type="GO" id="GO:0000976">
    <property type="term" value="F:transcription cis-regulatory region binding"/>
    <property type="evidence" value="ECO:0007669"/>
    <property type="project" value="TreeGrafter"/>
</dbReference>
<feature type="domain" description="Transcriptional regulator LacI/GalR-like sensor" evidence="5">
    <location>
        <begin position="19"/>
        <end position="118"/>
    </location>
</feature>
<evidence type="ECO:0000313" key="7">
    <source>
        <dbReference type="Proteomes" id="UP000188235"/>
    </source>
</evidence>
<accession>A0A1Q2CV54</accession>
<dbReference type="Pfam" id="PF13377">
    <property type="entry name" value="Peripla_BP_3"/>
    <property type="match status" value="1"/>
</dbReference>
<keyword evidence="2" id="KW-0238">DNA-binding</keyword>
<feature type="region of interest" description="Disordered" evidence="4">
    <location>
        <begin position="124"/>
        <end position="146"/>
    </location>
</feature>
<dbReference type="EMBL" id="CP019607">
    <property type="protein sequence ID" value="AQP49995.1"/>
    <property type="molecule type" value="Genomic_DNA"/>
</dbReference>
<dbReference type="Proteomes" id="UP000188235">
    <property type="component" value="Chromosome"/>
</dbReference>
<reference evidence="6 7" key="1">
    <citation type="journal article" date="2008" name="Int. J. Syst. Evol. Microbiol.">
        <title>Tessaracoccus flavescens sp. nov., isolated from marine sediment.</title>
        <authorList>
            <person name="Lee D.W."/>
            <person name="Lee S.D."/>
        </authorList>
    </citation>
    <scope>NUCLEOTIDE SEQUENCE [LARGE SCALE GENOMIC DNA]</scope>
    <source>
        <strain evidence="6 7">SST-39T</strain>
    </source>
</reference>
<dbReference type="Gene3D" id="3.40.50.2300">
    <property type="match status" value="1"/>
</dbReference>
<dbReference type="InterPro" id="IPR028082">
    <property type="entry name" value="Peripla_BP_I"/>
</dbReference>
<organism evidence="6 7">
    <name type="scientific">Tessaracoccus flavescens</name>
    <dbReference type="NCBI Taxonomy" id="399497"/>
    <lineage>
        <taxon>Bacteria</taxon>
        <taxon>Bacillati</taxon>
        <taxon>Actinomycetota</taxon>
        <taxon>Actinomycetes</taxon>
        <taxon>Propionibacteriales</taxon>
        <taxon>Propionibacteriaceae</taxon>
        <taxon>Tessaracoccus</taxon>
    </lineage>
</organism>
<keyword evidence="1" id="KW-0805">Transcription regulation</keyword>
<evidence type="ECO:0000259" key="5">
    <source>
        <dbReference type="Pfam" id="PF13377"/>
    </source>
</evidence>
<evidence type="ECO:0000313" key="6">
    <source>
        <dbReference type="EMBL" id="AQP49995.1"/>
    </source>
</evidence>
<evidence type="ECO:0000256" key="2">
    <source>
        <dbReference type="ARBA" id="ARBA00023125"/>
    </source>
</evidence>
<name>A0A1Q2CV54_9ACTN</name>
<evidence type="ECO:0000256" key="4">
    <source>
        <dbReference type="SAM" id="MobiDB-lite"/>
    </source>
</evidence>
<dbReference type="PANTHER" id="PTHR30146:SF109">
    <property type="entry name" value="HTH-TYPE TRANSCRIPTIONAL REGULATOR GALS"/>
    <property type="match status" value="1"/>
</dbReference>
<dbReference type="SUPFAM" id="SSF53822">
    <property type="entry name" value="Periplasmic binding protein-like I"/>
    <property type="match status" value="1"/>
</dbReference>
<keyword evidence="7" id="KW-1185">Reference proteome</keyword>
<feature type="compositionally biased region" description="Polar residues" evidence="4">
    <location>
        <begin position="10"/>
        <end position="26"/>
    </location>
</feature>
<dbReference type="InterPro" id="IPR046335">
    <property type="entry name" value="LacI/GalR-like_sensor"/>
</dbReference>